<evidence type="ECO:0000313" key="4">
    <source>
        <dbReference type="Proteomes" id="UP000078284"/>
    </source>
</evidence>
<sequence length="430" mass="47676">MRTRGGLVRPSERQRGLETRQITKWPKTMKTKKTKIAELMIDVQEDNLEILEEDVAVEKEVVEEDVAEKEDEAKSNDREEDSQHTDAGTEMNSSSEFQTSQSANPVKKRRGPTKMRKVAKDPQEKVEVYFTELGEHVGSGSVTLSSFLGAIVREHVPIQSHDSQMDSTLGDNIREDVVSQVLEKDKSGRVKGLGRGITATKLAFNQARDSRLEELQNEVEDLKNIVRDMAGKNKNSTWTSHSEVSDVSKGVRCRIPLGEYGAAVIVTSVSVPEASVWRPTPDVFLLQQALGVKIAWPVDKVTLDAGLESQNDSETANGGKDTGVDDGQLGRCRVLDWKMDEVIAEGVICSSNKVELINNIPLVQVTQPAQLKDDLNEAESHLLRVQVTPQEQVKEQRKSAFCWPVTTPAAKLQKAEYAPLTQLLLSITSH</sequence>
<name>A0A178VUM8_ARATH</name>
<feature type="compositionally biased region" description="Basic and acidic residues" evidence="2">
    <location>
        <begin position="71"/>
        <end position="84"/>
    </location>
</feature>
<evidence type="ECO:0000256" key="2">
    <source>
        <dbReference type="SAM" id="MobiDB-lite"/>
    </source>
</evidence>
<feature type="compositionally biased region" description="Basic residues" evidence="2">
    <location>
        <begin position="106"/>
        <end position="117"/>
    </location>
</feature>
<dbReference type="AlphaFoldDB" id="A0A178VUM8"/>
<feature type="compositionally biased region" description="Polar residues" evidence="2">
    <location>
        <begin position="90"/>
        <end position="104"/>
    </location>
</feature>
<proteinExistence type="predicted"/>
<feature type="region of interest" description="Disordered" evidence="2">
    <location>
        <begin position="57"/>
        <end position="120"/>
    </location>
</feature>
<dbReference type="EMBL" id="LUHQ01000002">
    <property type="protein sequence ID" value="OAP08935.1"/>
    <property type="molecule type" value="Genomic_DNA"/>
</dbReference>
<evidence type="ECO:0008006" key="5">
    <source>
        <dbReference type="Google" id="ProtNLM"/>
    </source>
</evidence>
<feature type="coiled-coil region" evidence="1">
    <location>
        <begin position="205"/>
        <end position="232"/>
    </location>
</feature>
<evidence type="ECO:0000313" key="3">
    <source>
        <dbReference type="EMBL" id="OAP08935.1"/>
    </source>
</evidence>
<evidence type="ECO:0000256" key="1">
    <source>
        <dbReference type="SAM" id="Coils"/>
    </source>
</evidence>
<gene>
    <name evidence="3" type="ordered locus">AXX17_At2g06390</name>
</gene>
<comment type="caution">
    <text evidence="3">The sequence shown here is derived from an EMBL/GenBank/DDBJ whole genome shotgun (WGS) entry which is preliminary data.</text>
</comment>
<dbReference type="Proteomes" id="UP000078284">
    <property type="component" value="Chromosome 2"/>
</dbReference>
<keyword evidence="1" id="KW-0175">Coiled coil</keyword>
<organism evidence="3 4">
    <name type="scientific">Arabidopsis thaliana</name>
    <name type="common">Mouse-ear cress</name>
    <dbReference type="NCBI Taxonomy" id="3702"/>
    <lineage>
        <taxon>Eukaryota</taxon>
        <taxon>Viridiplantae</taxon>
        <taxon>Streptophyta</taxon>
        <taxon>Embryophyta</taxon>
        <taxon>Tracheophyta</taxon>
        <taxon>Spermatophyta</taxon>
        <taxon>Magnoliopsida</taxon>
        <taxon>eudicotyledons</taxon>
        <taxon>Gunneridae</taxon>
        <taxon>Pentapetalae</taxon>
        <taxon>rosids</taxon>
        <taxon>malvids</taxon>
        <taxon>Brassicales</taxon>
        <taxon>Brassicaceae</taxon>
        <taxon>Camelineae</taxon>
        <taxon>Arabidopsis</taxon>
    </lineage>
</organism>
<accession>A0A178VUM8</accession>
<protein>
    <recommendedName>
        <fullName evidence="5">Transposase Tnp1/En/Spm-like domain-containing protein</fullName>
    </recommendedName>
</protein>
<feature type="region of interest" description="Disordered" evidence="2">
    <location>
        <begin position="1"/>
        <end position="26"/>
    </location>
</feature>
<feature type="compositionally biased region" description="Acidic residues" evidence="2">
    <location>
        <begin position="57"/>
        <end position="70"/>
    </location>
</feature>
<reference evidence="4" key="1">
    <citation type="journal article" date="2016" name="Proc. Natl. Acad. Sci. U.S.A.">
        <title>Chromosome-level assembly of Arabidopsis thaliana Ler reveals the extent of translocation and inversion polymorphisms.</title>
        <authorList>
            <person name="Zapata L."/>
            <person name="Ding J."/>
            <person name="Willing E.M."/>
            <person name="Hartwig B."/>
            <person name="Bezdan D."/>
            <person name="Jiao W.B."/>
            <person name="Patel V."/>
            <person name="Velikkakam James G."/>
            <person name="Koornneef M."/>
            <person name="Ossowski S."/>
            <person name="Schneeberger K."/>
        </authorList>
    </citation>
    <scope>NUCLEOTIDE SEQUENCE [LARGE SCALE GENOMIC DNA]</scope>
    <source>
        <strain evidence="4">cv. Landsberg erecta</strain>
    </source>
</reference>